<organism evidence="1 2">
    <name type="scientific">Brumimicrobium salinarum</name>
    <dbReference type="NCBI Taxonomy" id="2058658"/>
    <lineage>
        <taxon>Bacteria</taxon>
        <taxon>Pseudomonadati</taxon>
        <taxon>Bacteroidota</taxon>
        <taxon>Flavobacteriia</taxon>
        <taxon>Flavobacteriales</taxon>
        <taxon>Crocinitomicaceae</taxon>
        <taxon>Brumimicrobium</taxon>
    </lineage>
</organism>
<dbReference type="NCBIfam" id="TIGR02453">
    <property type="entry name" value="TIGR02453 family protein"/>
    <property type="match status" value="1"/>
</dbReference>
<dbReference type="PANTHER" id="PTHR36452">
    <property type="entry name" value="CHROMOSOME 12, WHOLE GENOME SHOTGUN SEQUENCE"/>
    <property type="match status" value="1"/>
</dbReference>
<accession>A0A2I0R4J6</accession>
<dbReference type="Proteomes" id="UP000236654">
    <property type="component" value="Unassembled WGS sequence"/>
</dbReference>
<evidence type="ECO:0000313" key="1">
    <source>
        <dbReference type="EMBL" id="PKR81506.1"/>
    </source>
</evidence>
<dbReference type="PANTHER" id="PTHR36452:SF1">
    <property type="entry name" value="DUF2461 DOMAIN-CONTAINING PROTEIN"/>
    <property type="match status" value="1"/>
</dbReference>
<reference evidence="1 2" key="1">
    <citation type="submission" date="2017-12" db="EMBL/GenBank/DDBJ databases">
        <title>The draft genome sequence of Brumimicrobium saltpan LHR20.</title>
        <authorList>
            <person name="Do Z.-J."/>
            <person name="Luo H.-R."/>
        </authorList>
    </citation>
    <scope>NUCLEOTIDE SEQUENCE [LARGE SCALE GENOMIC DNA]</scope>
    <source>
        <strain evidence="1 2">LHR20</strain>
    </source>
</reference>
<keyword evidence="2" id="KW-1185">Reference proteome</keyword>
<dbReference type="EMBL" id="PJNI01000003">
    <property type="protein sequence ID" value="PKR81506.1"/>
    <property type="molecule type" value="Genomic_DNA"/>
</dbReference>
<sequence length="224" mass="26612">MSKQVPKEAFKFLNKLAKNNDRDWFNEHKSEFKSLKSEVKAVFEDLMVKVQEHDRIQRLKVFRIYRDIRFSKDKTPYKTHISANYIRVKPDLRGSYYLHLEPGNSFIGAGFWAPEKDDLLRIRKEFEMDADEIREILKDRNLIKHWGELQGDELKTAPRDFDKEHQNIDLIRKKQFIFSKALSDELVLSDQLVDHVNDAFKAIRPFFDYMTEVLTTDENGVSLI</sequence>
<protein>
    <submittedName>
        <fullName evidence="1">TIGR02453 family protein</fullName>
    </submittedName>
</protein>
<gene>
    <name evidence="1" type="ORF">CW751_04755</name>
</gene>
<dbReference type="RefSeq" id="WP_101333985.1">
    <property type="nucleotide sequence ID" value="NZ_PJNI01000003.1"/>
</dbReference>
<name>A0A2I0R4J6_9FLAO</name>
<dbReference type="PIRSF" id="PIRSF028451">
    <property type="entry name" value="UCP028451"/>
    <property type="match status" value="1"/>
</dbReference>
<dbReference type="InterPro" id="IPR015996">
    <property type="entry name" value="UCP028451"/>
</dbReference>
<proteinExistence type="predicted"/>
<evidence type="ECO:0000313" key="2">
    <source>
        <dbReference type="Proteomes" id="UP000236654"/>
    </source>
</evidence>
<comment type="caution">
    <text evidence="1">The sequence shown here is derived from an EMBL/GenBank/DDBJ whole genome shotgun (WGS) entry which is preliminary data.</text>
</comment>
<dbReference type="InterPro" id="IPR012808">
    <property type="entry name" value="CHP02453"/>
</dbReference>
<dbReference type="AlphaFoldDB" id="A0A2I0R4J6"/>
<dbReference type="Pfam" id="PF09365">
    <property type="entry name" value="DUF2461"/>
    <property type="match status" value="1"/>
</dbReference>
<dbReference type="OrthoDB" id="9794241at2"/>